<gene>
    <name evidence="7" type="ORF">CYCCA115_LOCUS649</name>
</gene>
<evidence type="ECO:0000256" key="5">
    <source>
        <dbReference type="ARBA" id="ARBA00023027"/>
    </source>
</evidence>
<protein>
    <recommendedName>
        <fullName evidence="2">protein-tyrosine-phosphatase</fullName>
        <ecNumber evidence="2">3.1.3.48</ecNumber>
    </recommendedName>
</protein>
<dbReference type="GO" id="GO:0008138">
    <property type="term" value="F:protein tyrosine/serine/threonine phosphatase activity"/>
    <property type="evidence" value="ECO:0007669"/>
    <property type="project" value="TreeGrafter"/>
</dbReference>
<evidence type="ECO:0000256" key="1">
    <source>
        <dbReference type="ARBA" id="ARBA00008601"/>
    </source>
</evidence>
<keyword evidence="3" id="KW-0378">Hydrolase</keyword>
<name>A0AAD2CBT8_9STRA</name>
<dbReference type="GO" id="GO:0019594">
    <property type="term" value="P:mannitol metabolic process"/>
    <property type="evidence" value="ECO:0007669"/>
    <property type="project" value="InterPro"/>
</dbReference>
<dbReference type="PROSITE" id="PS00974">
    <property type="entry name" value="MANNITOL_DHGENASE"/>
    <property type="match status" value="1"/>
</dbReference>
<feature type="region of interest" description="Disordered" evidence="6">
    <location>
        <begin position="178"/>
        <end position="199"/>
    </location>
</feature>
<dbReference type="PANTHER" id="PTHR45848:SF4">
    <property type="entry name" value="DUAL SPECIFICITY PROTEIN PHOSPHATASE 12"/>
    <property type="match status" value="1"/>
</dbReference>
<dbReference type="Proteomes" id="UP001295423">
    <property type="component" value="Unassembled WGS sequence"/>
</dbReference>
<keyword evidence="5" id="KW-0520">NAD</keyword>
<dbReference type="EC" id="3.1.3.48" evidence="2"/>
<keyword evidence="4" id="KW-0904">Protein phosphatase</keyword>
<dbReference type="GO" id="GO:0004725">
    <property type="term" value="F:protein tyrosine phosphatase activity"/>
    <property type="evidence" value="ECO:0007669"/>
    <property type="project" value="UniProtKB-EC"/>
</dbReference>
<evidence type="ECO:0000313" key="7">
    <source>
        <dbReference type="EMBL" id="CAJ1913154.1"/>
    </source>
</evidence>
<dbReference type="PANTHER" id="PTHR45848">
    <property type="entry name" value="DUAL SPECIFICITY PROTEIN PHOSPHATASE 12 FAMILY MEMBER"/>
    <property type="match status" value="1"/>
</dbReference>
<evidence type="ECO:0000256" key="6">
    <source>
        <dbReference type="SAM" id="MobiDB-lite"/>
    </source>
</evidence>
<dbReference type="InterPro" id="IPR023027">
    <property type="entry name" value="Mannitol_DH_CS"/>
</dbReference>
<organism evidence="7 8">
    <name type="scientific">Cylindrotheca closterium</name>
    <dbReference type="NCBI Taxonomy" id="2856"/>
    <lineage>
        <taxon>Eukaryota</taxon>
        <taxon>Sar</taxon>
        <taxon>Stramenopiles</taxon>
        <taxon>Ochrophyta</taxon>
        <taxon>Bacillariophyta</taxon>
        <taxon>Bacillariophyceae</taxon>
        <taxon>Bacillariophycidae</taxon>
        <taxon>Bacillariales</taxon>
        <taxon>Bacillariaceae</taxon>
        <taxon>Cylindrotheca</taxon>
    </lineage>
</organism>
<evidence type="ECO:0000256" key="3">
    <source>
        <dbReference type="ARBA" id="ARBA00022801"/>
    </source>
</evidence>
<keyword evidence="8" id="KW-1185">Reference proteome</keyword>
<accession>A0AAD2CBT8</accession>
<evidence type="ECO:0000256" key="2">
    <source>
        <dbReference type="ARBA" id="ARBA00013064"/>
    </source>
</evidence>
<evidence type="ECO:0000313" key="8">
    <source>
        <dbReference type="Proteomes" id="UP001295423"/>
    </source>
</evidence>
<dbReference type="AlphaFoldDB" id="A0AAD2CBT8"/>
<comment type="similarity">
    <text evidence="1">Belongs to the protein-tyrosine phosphatase family. Non-receptor class dual specificity subfamily.</text>
</comment>
<feature type="compositionally biased region" description="Acidic residues" evidence="6">
    <location>
        <begin position="180"/>
        <end position="199"/>
    </location>
</feature>
<sequence>MSEKDDENDEVARIVVVGQNRARLSKIMELVNERKETLSESEFDTKTKLVPCLAALQAYPNEDGNQVRYMSNFVYHDGSSMTQFLDDEAFRTNVRLVLMVGYEWQHGDEVHIFKYFETNGIDIQVECIRPNADHDTLQKEMDVFKGLNPEDKKKHSQEQTMGPSKMAKYVIDALRRPMEEEKEDEEDDKAEAEEETAEEIQEKKRIYIDAKLPRYACKVCRSILFGHNHLHPLTKANYGTKITSHSMFCIEEVLNWLAGDDQYAAEGKLSCPNCHAKIGYWKWSGALTANGSWVTPAIQFPTSKVDRIEPVSISPLHGVIRPVLSQQDGEATSEIETTVGNALPTNPSIE</sequence>
<comment type="caution">
    <text evidence="7">The sequence shown here is derived from an EMBL/GenBank/DDBJ whole genome shotgun (WGS) entry which is preliminary data.</text>
</comment>
<proteinExistence type="inferred from homology"/>
<reference evidence="7" key="1">
    <citation type="submission" date="2023-08" db="EMBL/GenBank/DDBJ databases">
        <authorList>
            <person name="Audoor S."/>
            <person name="Bilcke G."/>
        </authorList>
    </citation>
    <scope>NUCLEOTIDE SEQUENCE</scope>
</reference>
<evidence type="ECO:0000256" key="4">
    <source>
        <dbReference type="ARBA" id="ARBA00022912"/>
    </source>
</evidence>
<dbReference type="EMBL" id="CAKOGP040000001">
    <property type="protein sequence ID" value="CAJ1913154.1"/>
    <property type="molecule type" value="Genomic_DNA"/>
</dbReference>